<protein>
    <submittedName>
        <fullName evidence="1">Uncharacterized protein</fullName>
    </submittedName>
</protein>
<proteinExistence type="predicted"/>
<dbReference type="EMBL" id="GBXM01064003">
    <property type="protein sequence ID" value="JAH44574.1"/>
    <property type="molecule type" value="Transcribed_RNA"/>
</dbReference>
<reference evidence="1" key="1">
    <citation type="submission" date="2014-11" db="EMBL/GenBank/DDBJ databases">
        <authorList>
            <person name="Amaro Gonzalez C."/>
        </authorList>
    </citation>
    <scope>NUCLEOTIDE SEQUENCE</scope>
</reference>
<reference evidence="1" key="2">
    <citation type="journal article" date="2015" name="Fish Shellfish Immunol.">
        <title>Early steps in the European eel (Anguilla anguilla)-Vibrio vulnificus interaction in the gills: Role of the RtxA13 toxin.</title>
        <authorList>
            <person name="Callol A."/>
            <person name="Pajuelo D."/>
            <person name="Ebbesson L."/>
            <person name="Teles M."/>
            <person name="MacKenzie S."/>
            <person name="Amaro C."/>
        </authorList>
    </citation>
    <scope>NUCLEOTIDE SEQUENCE</scope>
</reference>
<dbReference type="AlphaFoldDB" id="A0A0E9ST79"/>
<sequence length="69" mass="7760">MVSKTSKRCNHEVKICRYCMESLASFCVVSKNTGLPNTLQHSTVKYTLLCMKGILRSTHSSSKTFPMCI</sequence>
<name>A0A0E9ST79_ANGAN</name>
<evidence type="ECO:0000313" key="1">
    <source>
        <dbReference type="EMBL" id="JAH44574.1"/>
    </source>
</evidence>
<organism evidence="1">
    <name type="scientific">Anguilla anguilla</name>
    <name type="common">European freshwater eel</name>
    <name type="synonym">Muraena anguilla</name>
    <dbReference type="NCBI Taxonomy" id="7936"/>
    <lineage>
        <taxon>Eukaryota</taxon>
        <taxon>Metazoa</taxon>
        <taxon>Chordata</taxon>
        <taxon>Craniata</taxon>
        <taxon>Vertebrata</taxon>
        <taxon>Euteleostomi</taxon>
        <taxon>Actinopterygii</taxon>
        <taxon>Neopterygii</taxon>
        <taxon>Teleostei</taxon>
        <taxon>Anguilliformes</taxon>
        <taxon>Anguillidae</taxon>
        <taxon>Anguilla</taxon>
    </lineage>
</organism>
<accession>A0A0E9ST79</accession>